<evidence type="ECO:0000256" key="3">
    <source>
        <dbReference type="ARBA" id="ARBA00022679"/>
    </source>
</evidence>
<dbReference type="Pfam" id="PF00623">
    <property type="entry name" value="RNA_pol_Rpb1_2"/>
    <property type="match status" value="1"/>
</dbReference>
<dbReference type="Gene3D" id="2.40.40.20">
    <property type="match status" value="1"/>
</dbReference>
<keyword evidence="3 7" id="KW-0808">Transferase</keyword>
<dbReference type="SMART" id="SM00663">
    <property type="entry name" value="RPOLA_N"/>
    <property type="match status" value="1"/>
</dbReference>
<dbReference type="EMBL" id="MK573207">
    <property type="protein sequence ID" value="QEM01784.1"/>
    <property type="molecule type" value="Genomic_DNA"/>
</dbReference>
<keyword evidence="5 7" id="KW-0804">Transcription</keyword>
<feature type="domain" description="RNA polymerase N-terminal" evidence="9">
    <location>
        <begin position="236"/>
        <end position="516"/>
    </location>
</feature>
<dbReference type="GO" id="GO:0003899">
    <property type="term" value="F:DNA-directed RNA polymerase activity"/>
    <property type="evidence" value="ECO:0007669"/>
    <property type="project" value="UniProtKB-EC"/>
</dbReference>
<reference evidence="10" key="1">
    <citation type="journal article" date="2019" name="Genome Biol. Evol.">
        <title>Nephromyces represents a diverse and novel lineage of the Apicomplexa that has retained apicoplasts.</title>
        <authorList>
            <person name="Munoz-Gomez S.A."/>
            <person name="Durnin K."/>
            <person name="Eme L."/>
            <person name="Paight C."/>
            <person name="Lane C.E."/>
            <person name="Saffo M.B."/>
            <person name="Slamovits C.H."/>
        </authorList>
    </citation>
    <scope>NUCLEOTIDE SEQUENCE</scope>
    <source>
        <strain evidence="10">678</strain>
    </source>
</reference>
<feature type="transmembrane region" description="Helical" evidence="8">
    <location>
        <begin position="562"/>
        <end position="580"/>
    </location>
</feature>
<dbReference type="Gene3D" id="1.10.274.100">
    <property type="entry name" value="RNA polymerase Rpb1, domain 3"/>
    <property type="match status" value="1"/>
</dbReference>
<evidence type="ECO:0000256" key="5">
    <source>
        <dbReference type="ARBA" id="ARBA00023163"/>
    </source>
</evidence>
<organism evidence="10">
    <name type="scientific">Nephromyces sp. ex Molgula occidentalis</name>
    <dbReference type="NCBI Taxonomy" id="2544991"/>
    <lineage>
        <taxon>Eukaryota</taxon>
        <taxon>Sar</taxon>
        <taxon>Alveolata</taxon>
        <taxon>Apicomplexa</taxon>
        <taxon>Aconoidasida</taxon>
        <taxon>Nephromycida</taxon>
        <taxon>Nephromyces</taxon>
    </lineage>
</organism>
<dbReference type="EC" id="2.7.7.6" evidence="7"/>
<evidence type="ECO:0000313" key="10">
    <source>
        <dbReference type="EMBL" id="QEM01784.1"/>
    </source>
</evidence>
<dbReference type="Gene3D" id="1.10.40.90">
    <property type="match status" value="1"/>
</dbReference>
<comment type="function">
    <text evidence="1 7">DNA-dependent RNA polymerase catalyzes the transcription of DNA into RNA using the four ribonucleoside triphosphates as substrates.</text>
</comment>
<comment type="similarity">
    <text evidence="7">Belongs to the RNA polymerase beta' chain family.</text>
</comment>
<evidence type="ECO:0000256" key="7">
    <source>
        <dbReference type="RuleBase" id="RU004279"/>
    </source>
</evidence>
<dbReference type="InterPro" id="IPR044893">
    <property type="entry name" value="RNA_pol_Rpb1_clamp_domain"/>
</dbReference>
<keyword evidence="2 7" id="KW-0240">DNA-directed RNA polymerase</keyword>
<evidence type="ECO:0000256" key="6">
    <source>
        <dbReference type="ARBA" id="ARBA00048552"/>
    </source>
</evidence>
<dbReference type="AlphaFoldDB" id="A0A5C1H8F4"/>
<evidence type="ECO:0000256" key="4">
    <source>
        <dbReference type="ARBA" id="ARBA00022695"/>
    </source>
</evidence>
<proteinExistence type="inferred from homology"/>
<keyword evidence="8" id="KW-0812">Transmembrane</keyword>
<dbReference type="Gene3D" id="4.10.860.120">
    <property type="entry name" value="RNA polymerase II, clamp domain"/>
    <property type="match status" value="1"/>
</dbReference>
<accession>A0A5C1H8F4</accession>
<name>A0A5C1H8F4_9APIC</name>
<dbReference type="InterPro" id="IPR042102">
    <property type="entry name" value="RNA_pol_Rpb1_3_sf"/>
</dbReference>
<gene>
    <name evidence="10" type="primary">rpoC1</name>
</gene>
<dbReference type="PANTHER" id="PTHR19376:SF54">
    <property type="entry name" value="DNA-DIRECTED RNA POLYMERASE SUBUNIT BETA"/>
    <property type="match status" value="1"/>
</dbReference>
<dbReference type="GO" id="GO:0006351">
    <property type="term" value="P:DNA-templated transcription"/>
    <property type="evidence" value="ECO:0007669"/>
    <property type="project" value="InterPro"/>
</dbReference>
<keyword evidence="4 7" id="KW-0548">Nucleotidyltransferase</keyword>
<dbReference type="GO" id="GO:0000428">
    <property type="term" value="C:DNA-directed RNA polymerase complex"/>
    <property type="evidence" value="ECO:0007669"/>
    <property type="project" value="UniProtKB-KW"/>
</dbReference>
<evidence type="ECO:0000256" key="1">
    <source>
        <dbReference type="ARBA" id="ARBA00004026"/>
    </source>
</evidence>
<evidence type="ECO:0000259" key="9">
    <source>
        <dbReference type="SMART" id="SM00663"/>
    </source>
</evidence>
<evidence type="ECO:0000256" key="2">
    <source>
        <dbReference type="ARBA" id="ARBA00022478"/>
    </source>
</evidence>
<dbReference type="SUPFAM" id="SSF64484">
    <property type="entry name" value="beta and beta-prime subunits of DNA dependent RNA-polymerase"/>
    <property type="match status" value="1"/>
</dbReference>
<comment type="catalytic activity">
    <reaction evidence="6 7">
        <text>RNA(n) + a ribonucleoside 5'-triphosphate = RNA(n+1) + diphosphate</text>
        <dbReference type="Rhea" id="RHEA:21248"/>
        <dbReference type="Rhea" id="RHEA-COMP:14527"/>
        <dbReference type="Rhea" id="RHEA-COMP:17342"/>
        <dbReference type="ChEBI" id="CHEBI:33019"/>
        <dbReference type="ChEBI" id="CHEBI:61557"/>
        <dbReference type="ChEBI" id="CHEBI:140395"/>
        <dbReference type="EC" id="2.7.7.6"/>
    </reaction>
</comment>
<dbReference type="InterPro" id="IPR000722">
    <property type="entry name" value="RNA_pol_asu"/>
</dbReference>
<dbReference type="PANTHER" id="PTHR19376">
    <property type="entry name" value="DNA-DIRECTED RNA POLYMERASE"/>
    <property type="match status" value="1"/>
</dbReference>
<sequence length="592" mass="70782">MYFKYYIPILKISILSPEQIFSWWKRIINNKIIISEVTEPHIINFKKYIFEENGLFWEKLFGPIKSWKCKCGLYNINLYKQNLILKNNLCEKCGSEINDSKIRRYTLGFIKLNTPILHIWYLKGFGQILSILLNISILNLEKILYYKKFFFKKENLTYLKKNSYNQLKNNLTNKIIFNLISGNEILYNKLKTLNILKELNISRENLIIEKNYKKRIFLLKKSKYLHLFYISNIRPEWCFLTKLPILPPDLRPFTKLEKGNFFVMSPLNNFYRFIIIRNNRLKRWFNLRNYLPIIFELIEKKLLQETIDNLFDKSILIKKEYTERSLINLSTFLKGKFGHIRQNLLGKRVDFSGRSVIISGPDLSIGKIGIPYDLLYNLFKPILINIFNKNNKISNYLKSIKIIDYKIKIIKKILNKIIKNKILLINRAPTLHKMNIQSFKPYLIEGDALKLYPLACSSYNADFDGDQMGIFLPLTIISQYEAKYKLNSEKNIFSLEKNNNLFKPTQNIILGLYLINIGNYFFNNSKFYFKNNEDILYNYFNYLIEINTFIWVKYKTILYNKLYLYFILITPGRILLNKYFNSKSIYKISNVY</sequence>
<dbReference type="GO" id="GO:0003677">
    <property type="term" value="F:DNA binding"/>
    <property type="evidence" value="ECO:0007669"/>
    <property type="project" value="InterPro"/>
</dbReference>
<dbReference type="InterPro" id="IPR007080">
    <property type="entry name" value="RNA_pol_Rpb1_1"/>
</dbReference>
<dbReference type="InterPro" id="IPR045867">
    <property type="entry name" value="DNA-dir_RpoC_beta_prime"/>
</dbReference>
<dbReference type="InterPro" id="IPR006592">
    <property type="entry name" value="RNA_pol_N"/>
</dbReference>
<evidence type="ECO:0000256" key="8">
    <source>
        <dbReference type="SAM" id="Phobius"/>
    </source>
</evidence>
<keyword evidence="8" id="KW-1133">Transmembrane helix</keyword>
<protein>
    <recommendedName>
        <fullName evidence="7">DNA-directed RNA polymerase subunit</fullName>
        <ecNumber evidence="7">2.7.7.6</ecNumber>
    </recommendedName>
</protein>
<keyword evidence="8" id="KW-0472">Membrane</keyword>
<dbReference type="Pfam" id="PF04997">
    <property type="entry name" value="RNA_pol_Rpb1_1"/>
    <property type="match status" value="1"/>
</dbReference>